<dbReference type="EMBL" id="CAJNNW010034979">
    <property type="protein sequence ID" value="CAE8724935.1"/>
    <property type="molecule type" value="Genomic_DNA"/>
</dbReference>
<protein>
    <recommendedName>
        <fullName evidence="5">UBC core domain-containing protein</fullName>
    </recommendedName>
</protein>
<evidence type="ECO:0000313" key="3">
    <source>
        <dbReference type="EMBL" id="CAE8724935.1"/>
    </source>
</evidence>
<dbReference type="CDD" id="cd23955">
    <property type="entry name" value="UBCc_invertebrate"/>
    <property type="match status" value="1"/>
</dbReference>
<evidence type="ECO:0000313" key="4">
    <source>
        <dbReference type="Proteomes" id="UP000626109"/>
    </source>
</evidence>
<dbReference type="InterPro" id="IPR016135">
    <property type="entry name" value="UBQ-conjugating_enzyme/RWD"/>
</dbReference>
<evidence type="ECO:0008006" key="5">
    <source>
        <dbReference type="Google" id="ProtNLM"/>
    </source>
</evidence>
<dbReference type="SMART" id="SM00212">
    <property type="entry name" value="UBCc"/>
    <property type="match status" value="1"/>
</dbReference>
<dbReference type="PANTHER" id="PTHR24067">
    <property type="entry name" value="UBIQUITIN-CONJUGATING ENZYME E2"/>
    <property type="match status" value="1"/>
</dbReference>
<proteinExistence type="predicted"/>
<dbReference type="InterPro" id="IPR012340">
    <property type="entry name" value="NA-bd_OB-fold"/>
</dbReference>
<comment type="caution">
    <text evidence="3">The sequence shown here is derived from an EMBL/GenBank/DDBJ whole genome shotgun (WGS) entry which is preliminary data.</text>
</comment>
<dbReference type="SMART" id="SM00316">
    <property type="entry name" value="S1"/>
    <property type="match status" value="2"/>
</dbReference>
<dbReference type="PROSITE" id="PS50127">
    <property type="entry name" value="UBC_2"/>
    <property type="match status" value="1"/>
</dbReference>
<dbReference type="Pfam" id="PF00179">
    <property type="entry name" value="UQ_con"/>
    <property type="match status" value="1"/>
</dbReference>
<feature type="domain" description="S1 motif" evidence="1">
    <location>
        <begin position="836"/>
        <end position="901"/>
    </location>
</feature>
<evidence type="ECO:0000259" key="2">
    <source>
        <dbReference type="PROSITE" id="PS50127"/>
    </source>
</evidence>
<accession>A0A813LDL8</accession>
<dbReference type="InterPro" id="IPR003029">
    <property type="entry name" value="S1_domain"/>
</dbReference>
<name>A0A813LDL8_POLGL</name>
<dbReference type="PROSITE" id="PS50126">
    <property type="entry name" value="S1"/>
    <property type="match status" value="2"/>
</dbReference>
<dbReference type="SUPFAM" id="SSF50249">
    <property type="entry name" value="Nucleic acid-binding proteins"/>
    <property type="match status" value="2"/>
</dbReference>
<dbReference type="InterPro" id="IPR050113">
    <property type="entry name" value="Ub_conjugating_enzyme"/>
</dbReference>
<dbReference type="Proteomes" id="UP000626109">
    <property type="component" value="Unassembled WGS sequence"/>
</dbReference>
<dbReference type="CDD" id="cd00164">
    <property type="entry name" value="S1_like"/>
    <property type="match status" value="1"/>
</dbReference>
<dbReference type="GO" id="GO:0003676">
    <property type="term" value="F:nucleic acid binding"/>
    <property type="evidence" value="ECO:0007669"/>
    <property type="project" value="InterPro"/>
</dbReference>
<dbReference type="InterPro" id="IPR000608">
    <property type="entry name" value="UBC"/>
</dbReference>
<feature type="domain" description="UBC core" evidence="2">
    <location>
        <begin position="417"/>
        <end position="596"/>
    </location>
</feature>
<organism evidence="3 4">
    <name type="scientific">Polarella glacialis</name>
    <name type="common">Dinoflagellate</name>
    <dbReference type="NCBI Taxonomy" id="89957"/>
    <lineage>
        <taxon>Eukaryota</taxon>
        <taxon>Sar</taxon>
        <taxon>Alveolata</taxon>
        <taxon>Dinophyceae</taxon>
        <taxon>Suessiales</taxon>
        <taxon>Suessiaceae</taxon>
        <taxon>Polarella</taxon>
    </lineage>
</organism>
<gene>
    <name evidence="3" type="ORF">PGLA2088_LOCUS43907</name>
</gene>
<dbReference type="Gene3D" id="2.40.50.140">
    <property type="entry name" value="Nucleic acid-binding proteins"/>
    <property type="match status" value="2"/>
</dbReference>
<dbReference type="SUPFAM" id="SSF54495">
    <property type="entry name" value="UBC-like"/>
    <property type="match status" value="1"/>
</dbReference>
<reference evidence="3" key="1">
    <citation type="submission" date="2021-02" db="EMBL/GenBank/DDBJ databases">
        <authorList>
            <person name="Dougan E. K."/>
            <person name="Rhodes N."/>
            <person name="Thang M."/>
            <person name="Chan C."/>
        </authorList>
    </citation>
    <scope>NUCLEOTIDE SEQUENCE</scope>
</reference>
<feature type="domain" description="S1 motif" evidence="1">
    <location>
        <begin position="758"/>
        <end position="821"/>
    </location>
</feature>
<sequence length="1766" mass="193362">MHASCTVPLEAFASQSLLLPELLFRSWTRTGAPSFRACLQEAWLRERWVCTVGVPAWDAATGGKQVGNVEVGEGLEVLETGSGEPGERARCLLARDGAEVWVAVTVDSKPSFKPSPPIAGRLESIAAAISAVHKRCAAGAEAADRKATEVASVKQGPLMEVKTKLLEVKGLLGQEQSKLDVLKKRLAITKAGIEQERKEELVTLREEKCKVFAAESVREATASVEAAEGKAAKVMDNAKPGEAERLAKELGVFELEALKKAADEALESLSDAKAVVARLLASHEAHKGPSRNLLLEARVELTKLGSRANTAERKCRTATEALRTAHLQVVKTALMRAKNSLRIAFRMPDKLLAASIITLLSFFVGAIGSGSMGPYFWIDQTKTPSAAPQPYLFVHALLTPCPGRHGADGVLGFVDHFGGSPPQKCSSAAPAPRPGGAPALPPGRGRCSENLQEWHANMAPDKGNFAGLLLHLVLKFPDDYPSNPPKVQLCTQIPHSNVIPNLRGERNFICIDMLKNFFWMGGEDDSRPYEGWSTAYSVSSILLQIQCFLFDDWAQNYDGRYKNTLWDAVIEEGGLRRSADQVRRRLQRAQEDAAAFSCSCGHRGSKPWPPLETPLQRVPGVHLVGDVVATVLGVSTTVIAVHADGHFDLAVNGEASRRAGATHQLQRVSFNNLISSSCLSPPWTQQPESKHVVPATRSAKALAGEQVQYKEEYTSYDGSTVEAESLAEGQTSTSSRSSIFSGGRVVAKRLRWHELHVGLEVSGRVVAEKDFGLFLDFGAPVNGLLPKRAVPRELEMATGSCLRAFITSIDHAKWQVRLGLRKVLSRTDLEMLLAESSEVVGLVVGVQPYGLFVDVGAPRPGLVHSSRVSAAVALCSPKVGDEISVFISELEPRLQLAVREPPFVPPVVVRCPARQVLLLGDNGLPLGSCFMALPRPILAQVLHFANLADLAALGGTARGLRAQSDEAASVFWDMQALRCFHTRASFNDEGCVLGVGISLLEEDGRKHLTCDFDPISQMAFQELGVRKGVWRNQIAYWLPLAVDSRHFARASPALETALGFLGTGRVAEETRSHGPRVRKPEPEAQHIDIETWLQRRARASEKANQKFRAFLAGELAAPSSQKQKPPAPKAEKKPLTFCPAVVLSVLPKLMNSQVVLLMKGEVWASQKALSGYMAFHHLLLAICRAAPAVQQEVEERIGSFLSCDAQRVKSEVPNLGEFICLLSASNKYGWYLVASPLLGEVFDRNVLWLLKGRPHLGEVSKEQGVSEERLRCSFQAAVVSMRLVMFNVWFLNNVAKAPHVHVDSGASSSSDCCAAASCALARYERTKGLPPRSQIEALHRTVKRICEVASWREYFQAVCVEHVEPSELCDWLRRSVLASLRKGYHRPGGVHKKRVASAAEFHDEYEQLAESYDCKGADEVYDQAVGHVDNQHRSKHLIRQTLEAILGDSSKKAICSEQFQKFVTSLPSHDLSPEQVTLLYNEFGKYGLRKPAFCKAVQEYCTCLREIAITDGFDISSSSTVRKLDKGEFFEVLEGPVEDAAAEVRRVRGRALRDSSMGWVTIKGNQGTAFLKPREKPLLWASGDAEMRMTCQSSSSTVRRMKKDEVLELLEGPREEVFEAELYLKGTASKDGAKGWILLREPAGSNSALQSTKFYKCRSTIAMTDSFDITSCKVVRKVAIGEALEVIGGQEERADAEISITRLRFRALKDGKEGWVTLKGNQGTVFVEASTSHYVLEKATALRAAASADAAEIRQSFQKQQKQHCR</sequence>
<evidence type="ECO:0000259" key="1">
    <source>
        <dbReference type="PROSITE" id="PS50126"/>
    </source>
</evidence>
<dbReference type="Gene3D" id="3.10.110.10">
    <property type="entry name" value="Ubiquitin Conjugating Enzyme"/>
    <property type="match status" value="1"/>
</dbReference>